<feature type="domain" description="Nucleotidyl transferase" evidence="8">
    <location>
        <begin position="6"/>
        <end position="195"/>
    </location>
</feature>
<keyword evidence="2 9" id="KW-0808">Transferase</keyword>
<dbReference type="EMBL" id="DSOK01000468">
    <property type="protein sequence ID" value="HEN17180.1"/>
    <property type="molecule type" value="Genomic_DNA"/>
</dbReference>
<evidence type="ECO:0000256" key="4">
    <source>
        <dbReference type="ARBA" id="ARBA00023315"/>
    </source>
</evidence>
<evidence type="ECO:0000259" key="8">
    <source>
        <dbReference type="Pfam" id="PF00483"/>
    </source>
</evidence>
<name>A0A7C2K252_9PLAN</name>
<protein>
    <submittedName>
        <fullName evidence="9">Glycosyl transferase family 2</fullName>
    </submittedName>
</protein>
<keyword evidence="3" id="KW-0548">Nucleotidyltransferase</keyword>
<comment type="subcellular location">
    <subcellularLocation>
        <location evidence="1">Cytoplasm</location>
    </subcellularLocation>
</comment>
<sequence length="306" mass="32713">MKSALPKVLHEVCGRPMIDYVLDAARAAGVQNIVAVVGHRADLVQASLSRFADVQFALQSEQKGTGHAVMMCREQLAAHRGPVLILAGDTPLLKAESLTALLAAQHEARAAAAIGTAVTAANQGLGRIVRDPDGRFLRIVEERDATPEEKEIQEINTGCYAFDAQQLLASLDQIRPDNAQAEYYLTDCPKVLLHGGQTVVAAQCFQIEEALGVNTRVQLADVTRTIQQATLTQLMVAGVTIVVPEQTFIDPRAQIGADTVIEPFTVIRGQAVIGGDCRIGPHAVIDGPVHIPSGTTIAPFQVLRKP</sequence>
<evidence type="ECO:0000256" key="3">
    <source>
        <dbReference type="ARBA" id="ARBA00022695"/>
    </source>
</evidence>
<dbReference type="Pfam" id="PF00483">
    <property type="entry name" value="NTP_transferase"/>
    <property type="match status" value="1"/>
</dbReference>
<accession>A0A7C2K252</accession>
<proteinExistence type="predicted"/>
<dbReference type="Gene3D" id="3.90.550.10">
    <property type="entry name" value="Spore Coat Polysaccharide Biosynthesis Protein SpsA, Chain A"/>
    <property type="match status" value="1"/>
</dbReference>
<dbReference type="GO" id="GO:0003977">
    <property type="term" value="F:UDP-N-acetylglucosamine diphosphorylase activity"/>
    <property type="evidence" value="ECO:0007669"/>
    <property type="project" value="UniProtKB-EC"/>
</dbReference>
<dbReference type="InterPro" id="IPR029044">
    <property type="entry name" value="Nucleotide-diphossugar_trans"/>
</dbReference>
<comment type="caution">
    <text evidence="9">The sequence shown here is derived from an EMBL/GenBank/DDBJ whole genome shotgun (WGS) entry which is preliminary data.</text>
</comment>
<comment type="catalytic activity">
    <reaction evidence="5">
        <text>alpha-D-glucosamine 1-phosphate + acetyl-CoA = N-acetyl-alpha-D-glucosamine 1-phosphate + CoA + H(+)</text>
        <dbReference type="Rhea" id="RHEA:13725"/>
        <dbReference type="ChEBI" id="CHEBI:15378"/>
        <dbReference type="ChEBI" id="CHEBI:57287"/>
        <dbReference type="ChEBI" id="CHEBI:57288"/>
        <dbReference type="ChEBI" id="CHEBI:57776"/>
        <dbReference type="ChEBI" id="CHEBI:58516"/>
        <dbReference type="EC" id="2.3.1.157"/>
    </reaction>
</comment>
<dbReference type="GO" id="GO:0019134">
    <property type="term" value="F:glucosamine-1-phosphate N-acetyltransferase activity"/>
    <property type="evidence" value="ECO:0007669"/>
    <property type="project" value="UniProtKB-EC"/>
</dbReference>
<comment type="function">
    <text evidence="7">Catalyzes the last two sequential reactions in the de novo biosynthetic pathway for UDP-N-acetylglucosamine (UDP-GlcNAc). The C-terminal domain catalyzes the transfer of acetyl group from acetyl coenzyme A to glucosamine-1-phosphate (GlcN-1-P) to produce N-acetylglucosamine-1-phosphate (GlcNAc-1-P), which is converted into UDP-GlcNAc by the transfer of uridine 5-monophosphate (from uridine 5-triphosphate), a reaction catalyzed by the N-terminal domain.</text>
</comment>
<dbReference type="InterPro" id="IPR001451">
    <property type="entry name" value="Hexapep"/>
</dbReference>
<evidence type="ECO:0000313" key="9">
    <source>
        <dbReference type="EMBL" id="HEN17180.1"/>
    </source>
</evidence>
<keyword evidence="4" id="KW-0012">Acyltransferase</keyword>
<evidence type="ECO:0000256" key="5">
    <source>
        <dbReference type="ARBA" id="ARBA00048247"/>
    </source>
</evidence>
<dbReference type="Pfam" id="PF00132">
    <property type="entry name" value="Hexapep"/>
    <property type="match status" value="1"/>
</dbReference>
<organism evidence="9">
    <name type="scientific">Schlesneria paludicola</name>
    <dbReference type="NCBI Taxonomy" id="360056"/>
    <lineage>
        <taxon>Bacteria</taxon>
        <taxon>Pseudomonadati</taxon>
        <taxon>Planctomycetota</taxon>
        <taxon>Planctomycetia</taxon>
        <taxon>Planctomycetales</taxon>
        <taxon>Planctomycetaceae</taxon>
        <taxon>Schlesneria</taxon>
    </lineage>
</organism>
<dbReference type="PANTHER" id="PTHR43584">
    <property type="entry name" value="NUCLEOTIDYL TRANSFERASE"/>
    <property type="match status" value="1"/>
</dbReference>
<dbReference type="SUPFAM" id="SSF53448">
    <property type="entry name" value="Nucleotide-diphospho-sugar transferases"/>
    <property type="match status" value="1"/>
</dbReference>
<evidence type="ECO:0000256" key="1">
    <source>
        <dbReference type="ARBA" id="ARBA00004496"/>
    </source>
</evidence>
<dbReference type="InterPro" id="IPR050065">
    <property type="entry name" value="GlmU-like"/>
</dbReference>
<evidence type="ECO:0000256" key="7">
    <source>
        <dbReference type="ARBA" id="ARBA00049628"/>
    </source>
</evidence>
<dbReference type="PANTHER" id="PTHR43584:SF3">
    <property type="entry name" value="BIFUNCTIONAL PROTEIN GLMU"/>
    <property type="match status" value="1"/>
</dbReference>
<gene>
    <name evidence="9" type="ORF">ENQ76_17120</name>
</gene>
<reference evidence="9" key="1">
    <citation type="journal article" date="2020" name="mSystems">
        <title>Genome- and Community-Level Interaction Insights into Carbon Utilization and Element Cycling Functions of Hydrothermarchaeota in Hydrothermal Sediment.</title>
        <authorList>
            <person name="Zhou Z."/>
            <person name="Liu Y."/>
            <person name="Xu W."/>
            <person name="Pan J."/>
            <person name="Luo Z.H."/>
            <person name="Li M."/>
        </authorList>
    </citation>
    <scope>NUCLEOTIDE SEQUENCE [LARGE SCALE GENOMIC DNA]</scope>
    <source>
        <strain evidence="9">SpSt-339</strain>
    </source>
</reference>
<dbReference type="InterPro" id="IPR005835">
    <property type="entry name" value="NTP_transferase_dom"/>
</dbReference>
<evidence type="ECO:0000256" key="6">
    <source>
        <dbReference type="ARBA" id="ARBA00048493"/>
    </source>
</evidence>
<dbReference type="Gene3D" id="2.160.10.10">
    <property type="entry name" value="Hexapeptide repeat proteins"/>
    <property type="match status" value="1"/>
</dbReference>
<comment type="catalytic activity">
    <reaction evidence="6">
        <text>N-acetyl-alpha-D-glucosamine 1-phosphate + UTP + H(+) = UDP-N-acetyl-alpha-D-glucosamine + diphosphate</text>
        <dbReference type="Rhea" id="RHEA:13509"/>
        <dbReference type="ChEBI" id="CHEBI:15378"/>
        <dbReference type="ChEBI" id="CHEBI:33019"/>
        <dbReference type="ChEBI" id="CHEBI:46398"/>
        <dbReference type="ChEBI" id="CHEBI:57705"/>
        <dbReference type="ChEBI" id="CHEBI:57776"/>
        <dbReference type="EC" id="2.7.7.23"/>
    </reaction>
</comment>
<dbReference type="GO" id="GO:0005737">
    <property type="term" value="C:cytoplasm"/>
    <property type="evidence" value="ECO:0007669"/>
    <property type="project" value="UniProtKB-SubCell"/>
</dbReference>
<dbReference type="AlphaFoldDB" id="A0A7C2K252"/>
<dbReference type="CDD" id="cd02540">
    <property type="entry name" value="GT2_GlmU_N_bac"/>
    <property type="match status" value="1"/>
</dbReference>
<evidence type="ECO:0000256" key="2">
    <source>
        <dbReference type="ARBA" id="ARBA00022679"/>
    </source>
</evidence>